<comment type="caution">
    <text evidence="3">The sequence shown here is derived from an EMBL/GenBank/DDBJ whole genome shotgun (WGS) entry which is preliminary data.</text>
</comment>
<dbReference type="OrthoDB" id="365981at2759"/>
<feature type="region of interest" description="Disordered" evidence="1">
    <location>
        <begin position="354"/>
        <end position="376"/>
    </location>
</feature>
<dbReference type="AlphaFoldDB" id="A0A8H6ZHW6"/>
<dbReference type="GO" id="GO:0003688">
    <property type="term" value="F:DNA replication origin binding"/>
    <property type="evidence" value="ECO:0007669"/>
    <property type="project" value="TreeGrafter"/>
</dbReference>
<evidence type="ECO:0000313" key="3">
    <source>
        <dbReference type="EMBL" id="KAF7419478.1"/>
    </source>
</evidence>
<dbReference type="VEuPathDB" id="FungiDB:PC9H_002069"/>
<keyword evidence="4" id="KW-1185">Reference proteome</keyword>
<dbReference type="Pfam" id="PF14630">
    <property type="entry name" value="ORC5_C"/>
    <property type="match status" value="1"/>
</dbReference>
<evidence type="ECO:0000259" key="2">
    <source>
        <dbReference type="Pfam" id="PF14630"/>
    </source>
</evidence>
<dbReference type="GeneID" id="59371910"/>
<dbReference type="InterPro" id="IPR020796">
    <property type="entry name" value="ORC5"/>
</dbReference>
<dbReference type="EMBL" id="JACETU010000010">
    <property type="protein sequence ID" value="KAF7419478.1"/>
    <property type="molecule type" value="Genomic_DNA"/>
</dbReference>
<dbReference type="PANTHER" id="PTHR12705:SF0">
    <property type="entry name" value="ORIGIN RECOGNITION COMPLEX SUBUNIT 5"/>
    <property type="match status" value="1"/>
</dbReference>
<dbReference type="PANTHER" id="PTHR12705">
    <property type="entry name" value="ORIGIN RECOGNITION COMPLEX SUBUNIT 5"/>
    <property type="match status" value="1"/>
</dbReference>
<dbReference type="Proteomes" id="UP000623687">
    <property type="component" value="Unassembled WGS sequence"/>
</dbReference>
<sequence>MDTPGYHEFADNIKTLLTSPPPFLYIRDSNTPRITSYVLNSILASGENLRYAHVDAIACFTPRLIFDGVLNALARWSPRWSDGCANWSKEDASDEAYNTSLGSFMRGLRDIRSDATSTGKGKAKAIEDAQMVILIENADRLTAMPNLMVPLTRLAELSQLDTSLSVIFLSRVRWEDIRPPLGASPDPFVVDVQPLTKDDATQFLEANYLRICAENPCDAYDPSFLPLYKQFVSAVVSINFPFTHDPNELAYVIAAQWPHFIGAALREASDEDALPDEPTRMRLLRSFTASMTTAFESLYPRETHAADWVEGLSTDTNASSSSLPRMHKYILLASYIASSNPPKTDLRMFGRGLDERGKKKKRKGGGGARQGAGKVAKVPQRLIGPSSFPLDRLVAILGALVEENEEYRVEVHEGMSIPGEWTDMEVSRVGVLGTISELTRMRLLQRTTAVDKLDGPPVLKCAISYETALEYARELGVPLVDLLWETA</sequence>
<organism evidence="3 4">
    <name type="scientific">Pleurotus ostreatus</name>
    <name type="common">Oyster mushroom</name>
    <name type="synonym">White-rot fungus</name>
    <dbReference type="NCBI Taxonomy" id="5322"/>
    <lineage>
        <taxon>Eukaryota</taxon>
        <taxon>Fungi</taxon>
        <taxon>Dikarya</taxon>
        <taxon>Basidiomycota</taxon>
        <taxon>Agaricomycotina</taxon>
        <taxon>Agaricomycetes</taxon>
        <taxon>Agaricomycetidae</taxon>
        <taxon>Agaricales</taxon>
        <taxon>Pleurotineae</taxon>
        <taxon>Pleurotaceae</taxon>
        <taxon>Pleurotus</taxon>
    </lineage>
</organism>
<dbReference type="GO" id="GO:0005664">
    <property type="term" value="C:nuclear origin of replication recognition complex"/>
    <property type="evidence" value="ECO:0007669"/>
    <property type="project" value="TreeGrafter"/>
</dbReference>
<evidence type="ECO:0000313" key="4">
    <source>
        <dbReference type="Proteomes" id="UP000623687"/>
    </source>
</evidence>
<gene>
    <name evidence="3" type="ORF">PC9H_002069</name>
</gene>
<dbReference type="RefSeq" id="XP_036626332.1">
    <property type="nucleotide sequence ID" value="XM_036771711.1"/>
</dbReference>
<feature type="domain" description="Origin recognition complex subunit 5 C-terminal" evidence="2">
    <location>
        <begin position="323"/>
        <end position="481"/>
    </location>
</feature>
<dbReference type="InterPro" id="IPR047088">
    <property type="entry name" value="ORC5_C"/>
</dbReference>
<name>A0A8H6ZHW6_PLEOS</name>
<accession>A0A8H6ZHW6</accession>
<dbReference type="GO" id="GO:0006270">
    <property type="term" value="P:DNA replication initiation"/>
    <property type="evidence" value="ECO:0007669"/>
    <property type="project" value="TreeGrafter"/>
</dbReference>
<reference evidence="3" key="1">
    <citation type="submission" date="2019-07" db="EMBL/GenBank/DDBJ databases">
        <authorList>
            <person name="Palmer J.M."/>
        </authorList>
    </citation>
    <scope>NUCLEOTIDE SEQUENCE</scope>
    <source>
        <strain evidence="3">PC9</strain>
    </source>
</reference>
<evidence type="ECO:0000256" key="1">
    <source>
        <dbReference type="SAM" id="MobiDB-lite"/>
    </source>
</evidence>
<proteinExistence type="predicted"/>
<protein>
    <recommendedName>
        <fullName evidence="2">Origin recognition complex subunit 5 C-terminal domain-containing protein</fullName>
    </recommendedName>
</protein>